<accession>A0ABW0MA76</accession>
<comment type="caution">
    <text evidence="1">The sequence shown here is derived from an EMBL/GenBank/DDBJ whole genome shotgun (WGS) entry which is preliminary data.</text>
</comment>
<evidence type="ECO:0000313" key="2">
    <source>
        <dbReference type="Proteomes" id="UP001596045"/>
    </source>
</evidence>
<dbReference type="EMBL" id="JBHSMT010000013">
    <property type="protein sequence ID" value="MFC5473922.1"/>
    <property type="molecule type" value="Genomic_DNA"/>
</dbReference>
<dbReference type="RefSeq" id="WP_378996886.1">
    <property type="nucleotide sequence ID" value="NZ_JBHSMT010000013.1"/>
</dbReference>
<organism evidence="1 2">
    <name type="scientific">Paraherbaspirillum soli</name>
    <dbReference type="NCBI Taxonomy" id="631222"/>
    <lineage>
        <taxon>Bacteria</taxon>
        <taxon>Pseudomonadati</taxon>
        <taxon>Pseudomonadota</taxon>
        <taxon>Betaproteobacteria</taxon>
        <taxon>Burkholderiales</taxon>
        <taxon>Oxalobacteraceae</taxon>
        <taxon>Paraherbaspirillum</taxon>
    </lineage>
</organism>
<proteinExistence type="predicted"/>
<keyword evidence="2" id="KW-1185">Reference proteome</keyword>
<name>A0ABW0MA76_9BURK</name>
<dbReference type="SUPFAM" id="SSF53474">
    <property type="entry name" value="alpha/beta-Hydrolases"/>
    <property type="match status" value="1"/>
</dbReference>
<dbReference type="InterPro" id="IPR029058">
    <property type="entry name" value="AB_hydrolase_fold"/>
</dbReference>
<dbReference type="Pfam" id="PF00450">
    <property type="entry name" value="Peptidase_S10"/>
    <property type="match status" value="1"/>
</dbReference>
<evidence type="ECO:0000313" key="1">
    <source>
        <dbReference type="EMBL" id="MFC5473922.1"/>
    </source>
</evidence>
<dbReference type="Gene3D" id="3.40.50.1820">
    <property type="entry name" value="alpha/beta hydrolase"/>
    <property type="match status" value="1"/>
</dbReference>
<reference evidence="2" key="1">
    <citation type="journal article" date="2019" name="Int. J. Syst. Evol. Microbiol.">
        <title>The Global Catalogue of Microorganisms (GCM) 10K type strain sequencing project: providing services to taxonomists for standard genome sequencing and annotation.</title>
        <authorList>
            <consortium name="The Broad Institute Genomics Platform"/>
            <consortium name="The Broad Institute Genome Sequencing Center for Infectious Disease"/>
            <person name="Wu L."/>
            <person name="Ma J."/>
        </authorList>
    </citation>
    <scope>NUCLEOTIDE SEQUENCE [LARGE SCALE GENOMIC DNA]</scope>
    <source>
        <strain evidence="2">JCM 17066</strain>
    </source>
</reference>
<dbReference type="InterPro" id="IPR001563">
    <property type="entry name" value="Peptidase_S10"/>
</dbReference>
<dbReference type="Proteomes" id="UP001596045">
    <property type="component" value="Unassembled WGS sequence"/>
</dbReference>
<protein>
    <submittedName>
        <fullName evidence="1">S10 family peptidase</fullName>
    </submittedName>
</protein>
<gene>
    <name evidence="1" type="ORF">ACFPM8_08105</name>
</gene>
<sequence length="503" mass="54934">MFGFGANHALAQKAPQRDIAAVRLPPDQAYDDKTLYGFGANDGLPLAQVTENAAVTHRRITINGKNINYTATAGHLTATDPKTGKPEATVFYVAYTADKQPAQKRPVTFFYNGGPGSSSVWLHLGSFSPKRVVTGDPNTPEPTPFPFVDNQESLIDTTDMVFVDAVGTGLSEAISPNTNQTFWGVDADAGVFRDFIQRYITVNNRLQSPIYLYGESYGTPRTDVLANLLEIAGTKLTGIVLQSAILNYNSNADMNGGSYGPFFPGYAAVGAYFKLVTPAPGNLTAFMAQSRRFVVSRYEPAVDAFLASQKPPSADLLNQLYWNTGYPQAQWSADFNLDEGTFRQNLIPGSLIGRYDGRVVAVNGSPQAADGDPSSTLITQPFTDRMKDYLPHDLKYNTVSSYNISNGNAIQVWVWSHDGLVMPDTIPDLAAAMYLNPKLKVLSVNGYHDLATPFYNTELDLGRLGTVPYLQIAHYRGGHMTYLFDPSRVVMKADLVKYYGSGS</sequence>